<comment type="caution">
    <text evidence="1">The sequence shown here is derived from an EMBL/GenBank/DDBJ whole genome shotgun (WGS) entry which is preliminary data.</text>
</comment>
<dbReference type="EMBL" id="JARKNE010000003">
    <property type="protein sequence ID" value="KAK5840512.1"/>
    <property type="molecule type" value="Genomic_DNA"/>
</dbReference>
<dbReference type="Proteomes" id="UP001358586">
    <property type="component" value="Chromosome 3"/>
</dbReference>
<keyword evidence="2" id="KW-1185">Reference proteome</keyword>
<evidence type="ECO:0000313" key="2">
    <source>
        <dbReference type="Proteomes" id="UP001358586"/>
    </source>
</evidence>
<gene>
    <name evidence="1" type="ORF">PVK06_009414</name>
</gene>
<reference evidence="1 2" key="1">
    <citation type="submission" date="2023-03" db="EMBL/GenBank/DDBJ databases">
        <title>WGS of Gossypium arboreum.</title>
        <authorList>
            <person name="Yu D."/>
        </authorList>
    </citation>
    <scope>NUCLEOTIDE SEQUENCE [LARGE SCALE GENOMIC DNA]</scope>
    <source>
        <tissue evidence="1">Leaf</tissue>
    </source>
</reference>
<name>A0ABR0QNL6_GOSAR</name>
<evidence type="ECO:0000313" key="1">
    <source>
        <dbReference type="EMBL" id="KAK5840512.1"/>
    </source>
</evidence>
<protein>
    <submittedName>
        <fullName evidence="1">Uncharacterized protein</fullName>
    </submittedName>
</protein>
<accession>A0ABR0QNL6</accession>
<proteinExistence type="predicted"/>
<sequence length="147" mass="17285">MHPGIPNLFQLMLYLLRTKKVCMQIGSGSNLKERMNQVEFLRSECQNINLEKWRARVLQLDCMMISRRKKVTSLTILLELEKYFLPCILLRIATAKKSASKEIEVEVSLHQHDLCCTNDCIKIHFSLDFMLNHNLDNERKCVCLTWK</sequence>
<organism evidence="1 2">
    <name type="scientific">Gossypium arboreum</name>
    <name type="common">Tree cotton</name>
    <name type="synonym">Gossypium nanking</name>
    <dbReference type="NCBI Taxonomy" id="29729"/>
    <lineage>
        <taxon>Eukaryota</taxon>
        <taxon>Viridiplantae</taxon>
        <taxon>Streptophyta</taxon>
        <taxon>Embryophyta</taxon>
        <taxon>Tracheophyta</taxon>
        <taxon>Spermatophyta</taxon>
        <taxon>Magnoliopsida</taxon>
        <taxon>eudicotyledons</taxon>
        <taxon>Gunneridae</taxon>
        <taxon>Pentapetalae</taxon>
        <taxon>rosids</taxon>
        <taxon>malvids</taxon>
        <taxon>Malvales</taxon>
        <taxon>Malvaceae</taxon>
        <taxon>Malvoideae</taxon>
        <taxon>Gossypium</taxon>
    </lineage>
</organism>